<gene>
    <name evidence="3" type="ORF">N657DRAFT_205107</name>
</gene>
<accession>A0AAN6U6E0</accession>
<comment type="caution">
    <text evidence="3">The sequence shown here is derived from an EMBL/GenBank/DDBJ whole genome shotgun (WGS) entry which is preliminary data.</text>
</comment>
<sequence>MALEEGEESKSMLNSQQPAPTSELDMDESTPATTESGRSPRRKHCKAKQSIGSLYADANLCAAVRCFFSFPVLGSAIYILATYPRPGPNPVVMSFASYNLGCAISHISLAAHRIIRPPSPTSALPPRGYMVGLIISPVVLSVAFVFGLVLVALTKGYHGLRDMERLVGCGKRSSRQCHPLTPEAVAFELTIVCMSFAFVTLCCSLKQCYHVYCLSQNEYTAEEIQEAARSVNKLTFRSVMTDMLGAWYQRATRWKAAWVSPSC</sequence>
<dbReference type="Proteomes" id="UP001302602">
    <property type="component" value="Unassembled WGS sequence"/>
</dbReference>
<keyword evidence="2" id="KW-1133">Transmembrane helix</keyword>
<keyword evidence="4" id="KW-1185">Reference proteome</keyword>
<dbReference type="AlphaFoldDB" id="A0AAN6U6E0"/>
<reference evidence="3" key="2">
    <citation type="submission" date="2023-05" db="EMBL/GenBank/DDBJ databases">
        <authorList>
            <consortium name="Lawrence Berkeley National Laboratory"/>
            <person name="Steindorff A."/>
            <person name="Hensen N."/>
            <person name="Bonometti L."/>
            <person name="Westerberg I."/>
            <person name="Brannstrom I.O."/>
            <person name="Guillou S."/>
            <person name="Cros-Aarteil S."/>
            <person name="Calhoun S."/>
            <person name="Haridas S."/>
            <person name="Kuo A."/>
            <person name="Mondo S."/>
            <person name="Pangilinan J."/>
            <person name="Riley R."/>
            <person name="Labutti K."/>
            <person name="Andreopoulos B."/>
            <person name="Lipzen A."/>
            <person name="Chen C."/>
            <person name="Yanf M."/>
            <person name="Daum C."/>
            <person name="Ng V."/>
            <person name="Clum A."/>
            <person name="Ohm R."/>
            <person name="Martin F."/>
            <person name="Silar P."/>
            <person name="Natvig D."/>
            <person name="Lalanne C."/>
            <person name="Gautier V."/>
            <person name="Ament-Velasquez S.L."/>
            <person name="Kruys A."/>
            <person name="Hutchinson M.I."/>
            <person name="Powell A.J."/>
            <person name="Barry K."/>
            <person name="Miller A.N."/>
            <person name="Grigoriev I.V."/>
            <person name="Debuchy R."/>
            <person name="Gladieux P."/>
            <person name="Thoren M.H."/>
            <person name="Johannesson H."/>
        </authorList>
    </citation>
    <scope>NUCLEOTIDE SEQUENCE</scope>
    <source>
        <strain evidence="3">CBS 731.68</strain>
    </source>
</reference>
<feature type="transmembrane region" description="Helical" evidence="2">
    <location>
        <begin position="62"/>
        <end position="83"/>
    </location>
</feature>
<keyword evidence="2" id="KW-0472">Membrane</keyword>
<feature type="transmembrane region" description="Helical" evidence="2">
    <location>
        <begin position="127"/>
        <end position="153"/>
    </location>
</feature>
<dbReference type="EMBL" id="MU853224">
    <property type="protein sequence ID" value="KAK4127308.1"/>
    <property type="molecule type" value="Genomic_DNA"/>
</dbReference>
<feature type="region of interest" description="Disordered" evidence="1">
    <location>
        <begin position="1"/>
        <end position="44"/>
    </location>
</feature>
<feature type="compositionally biased region" description="Polar residues" evidence="1">
    <location>
        <begin position="11"/>
        <end position="20"/>
    </location>
</feature>
<evidence type="ECO:0000256" key="1">
    <source>
        <dbReference type="SAM" id="MobiDB-lite"/>
    </source>
</evidence>
<protein>
    <submittedName>
        <fullName evidence="3">Uncharacterized protein</fullName>
    </submittedName>
</protein>
<organism evidence="3 4">
    <name type="scientific">Parathielavia appendiculata</name>
    <dbReference type="NCBI Taxonomy" id="2587402"/>
    <lineage>
        <taxon>Eukaryota</taxon>
        <taxon>Fungi</taxon>
        <taxon>Dikarya</taxon>
        <taxon>Ascomycota</taxon>
        <taxon>Pezizomycotina</taxon>
        <taxon>Sordariomycetes</taxon>
        <taxon>Sordariomycetidae</taxon>
        <taxon>Sordariales</taxon>
        <taxon>Chaetomiaceae</taxon>
        <taxon>Parathielavia</taxon>
    </lineage>
</organism>
<evidence type="ECO:0000313" key="3">
    <source>
        <dbReference type="EMBL" id="KAK4127308.1"/>
    </source>
</evidence>
<proteinExistence type="predicted"/>
<keyword evidence="2" id="KW-0812">Transmembrane</keyword>
<reference evidence="3" key="1">
    <citation type="journal article" date="2023" name="Mol. Phylogenet. Evol.">
        <title>Genome-scale phylogeny and comparative genomics of the fungal order Sordariales.</title>
        <authorList>
            <person name="Hensen N."/>
            <person name="Bonometti L."/>
            <person name="Westerberg I."/>
            <person name="Brannstrom I.O."/>
            <person name="Guillou S."/>
            <person name="Cros-Aarteil S."/>
            <person name="Calhoun S."/>
            <person name="Haridas S."/>
            <person name="Kuo A."/>
            <person name="Mondo S."/>
            <person name="Pangilinan J."/>
            <person name="Riley R."/>
            <person name="LaButti K."/>
            <person name="Andreopoulos B."/>
            <person name="Lipzen A."/>
            <person name="Chen C."/>
            <person name="Yan M."/>
            <person name="Daum C."/>
            <person name="Ng V."/>
            <person name="Clum A."/>
            <person name="Steindorff A."/>
            <person name="Ohm R.A."/>
            <person name="Martin F."/>
            <person name="Silar P."/>
            <person name="Natvig D.O."/>
            <person name="Lalanne C."/>
            <person name="Gautier V."/>
            <person name="Ament-Velasquez S.L."/>
            <person name="Kruys A."/>
            <person name="Hutchinson M.I."/>
            <person name="Powell A.J."/>
            <person name="Barry K."/>
            <person name="Miller A.N."/>
            <person name="Grigoriev I.V."/>
            <person name="Debuchy R."/>
            <person name="Gladieux P."/>
            <person name="Hiltunen Thoren M."/>
            <person name="Johannesson H."/>
        </authorList>
    </citation>
    <scope>NUCLEOTIDE SEQUENCE</scope>
    <source>
        <strain evidence="3">CBS 731.68</strain>
    </source>
</reference>
<evidence type="ECO:0000313" key="4">
    <source>
        <dbReference type="Proteomes" id="UP001302602"/>
    </source>
</evidence>
<name>A0AAN6U6E0_9PEZI</name>
<dbReference type="RefSeq" id="XP_062651079.1">
    <property type="nucleotide sequence ID" value="XM_062786209.1"/>
</dbReference>
<dbReference type="GeneID" id="87822975"/>
<evidence type="ECO:0000256" key="2">
    <source>
        <dbReference type="SAM" id="Phobius"/>
    </source>
</evidence>